<gene>
    <name evidence="1" type="ORF">AFUS01_LOCUS27048</name>
</gene>
<keyword evidence="2" id="KW-1185">Reference proteome</keyword>
<name>A0A8J2KH47_9HEXA</name>
<sequence length="26" mass="2731">PGALHNVALILNLPQIFCDTIPATQA</sequence>
<comment type="caution">
    <text evidence="1">The sequence shown here is derived from an EMBL/GenBank/DDBJ whole genome shotgun (WGS) entry which is preliminary data.</text>
</comment>
<proteinExistence type="predicted"/>
<dbReference type="EMBL" id="CAJVCH010370010">
    <property type="protein sequence ID" value="CAG7816427.1"/>
    <property type="molecule type" value="Genomic_DNA"/>
</dbReference>
<accession>A0A8J2KH47</accession>
<evidence type="ECO:0000313" key="2">
    <source>
        <dbReference type="Proteomes" id="UP000708208"/>
    </source>
</evidence>
<evidence type="ECO:0000313" key="1">
    <source>
        <dbReference type="EMBL" id="CAG7816427.1"/>
    </source>
</evidence>
<feature type="non-terminal residue" evidence="1">
    <location>
        <position position="1"/>
    </location>
</feature>
<organism evidence="1 2">
    <name type="scientific">Allacma fusca</name>
    <dbReference type="NCBI Taxonomy" id="39272"/>
    <lineage>
        <taxon>Eukaryota</taxon>
        <taxon>Metazoa</taxon>
        <taxon>Ecdysozoa</taxon>
        <taxon>Arthropoda</taxon>
        <taxon>Hexapoda</taxon>
        <taxon>Collembola</taxon>
        <taxon>Symphypleona</taxon>
        <taxon>Sminthuridae</taxon>
        <taxon>Allacma</taxon>
    </lineage>
</organism>
<protein>
    <submittedName>
        <fullName evidence="1">Uncharacterized protein</fullName>
    </submittedName>
</protein>
<dbReference type="Proteomes" id="UP000708208">
    <property type="component" value="Unassembled WGS sequence"/>
</dbReference>
<dbReference type="AlphaFoldDB" id="A0A8J2KH47"/>
<feature type="non-terminal residue" evidence="1">
    <location>
        <position position="26"/>
    </location>
</feature>
<reference evidence="1" key="1">
    <citation type="submission" date="2021-06" db="EMBL/GenBank/DDBJ databases">
        <authorList>
            <person name="Hodson N. C."/>
            <person name="Mongue J. A."/>
            <person name="Jaron S. K."/>
        </authorList>
    </citation>
    <scope>NUCLEOTIDE SEQUENCE</scope>
</reference>